<evidence type="ECO:0000256" key="3">
    <source>
        <dbReference type="ARBA" id="ARBA00022679"/>
    </source>
</evidence>
<evidence type="ECO:0000256" key="4">
    <source>
        <dbReference type="ARBA" id="ARBA00022737"/>
    </source>
</evidence>
<dbReference type="SUPFAM" id="SSF56024">
    <property type="entry name" value="Phospholipase D/nuclease"/>
    <property type="match status" value="2"/>
</dbReference>
<evidence type="ECO:0000256" key="5">
    <source>
        <dbReference type="ARBA" id="ARBA00023098"/>
    </source>
</evidence>
<dbReference type="HOGENOM" id="CLU_051350_1_0_6"/>
<dbReference type="Gene3D" id="3.30.870.10">
    <property type="entry name" value="Endonuclease Chain A"/>
    <property type="match status" value="2"/>
</dbReference>
<name>Q8D367_WIGBR</name>
<dbReference type="GO" id="GO:0005829">
    <property type="term" value="C:cytosol"/>
    <property type="evidence" value="ECO:0007669"/>
    <property type="project" value="TreeGrafter"/>
</dbReference>
<evidence type="ECO:0000313" key="9">
    <source>
        <dbReference type="EMBL" id="BAC24280.1"/>
    </source>
</evidence>
<dbReference type="Proteomes" id="UP000000562">
    <property type="component" value="Chromosome"/>
</dbReference>
<dbReference type="NCBIfam" id="NF006946">
    <property type="entry name" value="PRK09428.1"/>
    <property type="match status" value="1"/>
</dbReference>
<sequence length="455" mass="53623">MVIKFNFDQEKCRKYLIKLPKINQNPEQIITIYNPKDFFDRLIKSISKAKKFIYLVALYLEKDQSGNKLLKEIYKAKNKNPNLEVTIIVDLNRSKRRSFGEDKGLTNSDWYLKIAKTYKHINVPIYGIPLSINEALGVLHLKGFIIDDHVFYSGASINNAYLNKFIQYRYDRYHIIYNRLLANSMLNFIKTKLLAKQSVRLNTIYSIINKKNFFINRNSRAIRKNLKSSKYIYISENCNNKLSITPILGLGKKSLLNSVIHNLVCSTYSKMILCTPYFNLFSLLIKDISNILKINKSVEIIVGDKISNDFYIPDNIKFNITGIIPYLYEINLRRFMKKNQKYIDNGNLTIKIWKNNNNSFHIKGIWIDKKWILLTGNNFNSRSWYLDLENAILIHDPKQEIKNQFDKELIKINKHTTCIKHFKEVENISNYPSKIRKIIRNINIVQIDRLIKKIL</sequence>
<keyword evidence="2" id="KW-0444">Lipid biosynthesis</keyword>
<dbReference type="AlphaFoldDB" id="Q8D367"/>
<dbReference type="GO" id="GO:0003882">
    <property type="term" value="F:CDP-diacylglycerol-serine O-phosphatidyltransferase activity"/>
    <property type="evidence" value="ECO:0007669"/>
    <property type="project" value="TreeGrafter"/>
</dbReference>
<protein>
    <submittedName>
        <fullName evidence="9">PssA protein</fullName>
    </submittedName>
</protein>
<keyword evidence="4" id="KW-0677">Repeat</keyword>
<dbReference type="PROSITE" id="PS50035">
    <property type="entry name" value="PLD"/>
    <property type="match status" value="1"/>
</dbReference>
<organism evidence="9 10">
    <name type="scientific">Wigglesworthia glossinidia brevipalpis</name>
    <dbReference type="NCBI Taxonomy" id="36870"/>
    <lineage>
        <taxon>Bacteria</taxon>
        <taxon>Pseudomonadati</taxon>
        <taxon>Pseudomonadota</taxon>
        <taxon>Gammaproteobacteria</taxon>
        <taxon>Enterobacterales</taxon>
        <taxon>Erwiniaceae</taxon>
        <taxon>Wigglesworthia</taxon>
    </lineage>
</organism>
<gene>
    <name evidence="9" type="primary">pssA</name>
</gene>
<dbReference type="InterPro" id="IPR001736">
    <property type="entry name" value="PLipase_D/transphosphatidylase"/>
</dbReference>
<comment type="similarity">
    <text evidence="1">Belongs to the CDP-alcohol phosphatidyltransferase class-II family.</text>
</comment>
<dbReference type="Pfam" id="PF13091">
    <property type="entry name" value="PLDc_2"/>
    <property type="match status" value="2"/>
</dbReference>
<keyword evidence="3" id="KW-0808">Transferase</keyword>
<keyword evidence="7" id="KW-1208">Phospholipid metabolism</keyword>
<dbReference type="EMBL" id="BA000021">
    <property type="protein sequence ID" value="BAC24280.1"/>
    <property type="molecule type" value="Genomic_DNA"/>
</dbReference>
<keyword evidence="6" id="KW-0594">Phospholipid biosynthesis</keyword>
<keyword evidence="10" id="KW-1185">Reference proteome</keyword>
<evidence type="ECO:0000256" key="7">
    <source>
        <dbReference type="ARBA" id="ARBA00023264"/>
    </source>
</evidence>
<evidence type="ECO:0000259" key="8">
    <source>
        <dbReference type="PROSITE" id="PS50035"/>
    </source>
</evidence>
<dbReference type="eggNOG" id="COG1502">
    <property type="taxonomic scope" value="Bacteria"/>
</dbReference>
<evidence type="ECO:0000256" key="1">
    <source>
        <dbReference type="ARBA" id="ARBA00010682"/>
    </source>
</evidence>
<dbReference type="GO" id="GO:0032049">
    <property type="term" value="P:cardiolipin biosynthetic process"/>
    <property type="evidence" value="ECO:0007669"/>
    <property type="project" value="InterPro"/>
</dbReference>
<dbReference type="CDD" id="cd09134">
    <property type="entry name" value="PLDc_PSS_G_neg_1"/>
    <property type="match status" value="1"/>
</dbReference>
<dbReference type="STRING" id="36870.gene:10368622"/>
<evidence type="ECO:0000256" key="6">
    <source>
        <dbReference type="ARBA" id="ARBA00023209"/>
    </source>
</evidence>
<accession>Q8D367</accession>
<keyword evidence="5" id="KW-0443">Lipid metabolism</keyword>
<dbReference type="InterPro" id="IPR016270">
    <property type="entry name" value="PGS1"/>
</dbReference>
<evidence type="ECO:0000313" key="10">
    <source>
        <dbReference type="Proteomes" id="UP000000562"/>
    </source>
</evidence>
<dbReference type="SMART" id="SM00155">
    <property type="entry name" value="PLDc"/>
    <property type="match status" value="2"/>
</dbReference>
<evidence type="ECO:0000256" key="2">
    <source>
        <dbReference type="ARBA" id="ARBA00022516"/>
    </source>
</evidence>
<feature type="domain" description="PLD phosphodiesterase" evidence="8">
    <location>
        <begin position="135"/>
        <end position="161"/>
    </location>
</feature>
<dbReference type="PANTHER" id="PTHR12586:SF1">
    <property type="entry name" value="CDP-DIACYLGLYCEROL--GLYCEROL-3-PHOSPHATE 3-PHOSPHATIDYLTRANSFERASE, MITOCHONDRIAL"/>
    <property type="match status" value="1"/>
</dbReference>
<dbReference type="OrthoDB" id="8543662at2"/>
<dbReference type="PANTHER" id="PTHR12586">
    <property type="entry name" value="CDP-DIACYLGLYCEROL--SERINE O-PHOSPHATIDYLTRANSFERASE"/>
    <property type="match status" value="1"/>
</dbReference>
<dbReference type="InterPro" id="IPR025202">
    <property type="entry name" value="PLD-like_dom"/>
</dbReference>
<dbReference type="GO" id="GO:0008444">
    <property type="term" value="F:CDP-diacylglycerol-glycerol-3-phosphate 3-phosphatidyltransferase activity"/>
    <property type="evidence" value="ECO:0007669"/>
    <property type="project" value="InterPro"/>
</dbReference>
<proteinExistence type="inferred from homology"/>
<dbReference type="KEGG" id="wbr:pssA"/>
<dbReference type="PIRSF" id="PIRSF000850">
    <property type="entry name" value="Phospholipase_D_PSS"/>
    <property type="match status" value="1"/>
</dbReference>
<reference evidence="9 10" key="1">
    <citation type="journal article" date="2002" name="Nat. Genet.">
        <title>Genome sequence of the endocellular obligate symbiont of tsetse flies, Wigglesworthia glossinidia.</title>
        <authorList>
            <person name="Akman L."/>
            <person name="Yamashita A."/>
            <person name="Watanabe H."/>
            <person name="Oshima K."/>
            <person name="Shiba T."/>
            <person name="Hattori M."/>
            <person name="Aksoy S."/>
        </authorList>
    </citation>
    <scope>NUCLEOTIDE SEQUENCE [LARGE SCALE GENOMIC DNA]</scope>
</reference>